<protein>
    <submittedName>
        <fullName evidence="1">DUF3231 family protein</fullName>
    </submittedName>
</protein>
<evidence type="ECO:0000313" key="1">
    <source>
        <dbReference type="EMBL" id="MBM6616507.1"/>
    </source>
</evidence>
<gene>
    <name evidence="1" type="ORF">JR050_02270</name>
</gene>
<dbReference type="Gene3D" id="1.20.1260.10">
    <property type="match status" value="1"/>
</dbReference>
<dbReference type="Proteomes" id="UP001518925">
    <property type="component" value="Unassembled WGS sequence"/>
</dbReference>
<organism evidence="1 2">
    <name type="scientific">Bacillus suaedaesalsae</name>
    <dbReference type="NCBI Taxonomy" id="2810349"/>
    <lineage>
        <taxon>Bacteria</taxon>
        <taxon>Bacillati</taxon>
        <taxon>Bacillota</taxon>
        <taxon>Bacilli</taxon>
        <taxon>Bacillales</taxon>
        <taxon>Bacillaceae</taxon>
        <taxon>Bacillus</taxon>
    </lineage>
</organism>
<dbReference type="InterPro" id="IPR012347">
    <property type="entry name" value="Ferritin-like"/>
</dbReference>
<keyword evidence="2" id="KW-1185">Reference proteome</keyword>
<dbReference type="EMBL" id="JAFELM010000013">
    <property type="protein sequence ID" value="MBM6616507.1"/>
    <property type="molecule type" value="Genomic_DNA"/>
</dbReference>
<dbReference type="RefSeq" id="WP_204201896.1">
    <property type="nucleotide sequence ID" value="NZ_JAFELM010000013.1"/>
</dbReference>
<reference evidence="1 2" key="1">
    <citation type="submission" date="2021-02" db="EMBL/GenBank/DDBJ databases">
        <title>Bacillus sp. RD4P76, an endophyte from a halophyte.</title>
        <authorList>
            <person name="Sun J.-Q."/>
        </authorList>
    </citation>
    <scope>NUCLEOTIDE SEQUENCE [LARGE SCALE GENOMIC DNA]</scope>
    <source>
        <strain evidence="1 2">RD4P76</strain>
    </source>
</reference>
<comment type="caution">
    <text evidence="1">The sequence shown here is derived from an EMBL/GenBank/DDBJ whole genome shotgun (WGS) entry which is preliminary data.</text>
</comment>
<evidence type="ECO:0000313" key="2">
    <source>
        <dbReference type="Proteomes" id="UP001518925"/>
    </source>
</evidence>
<dbReference type="InterPro" id="IPR021617">
    <property type="entry name" value="DUF3231"/>
</dbReference>
<accession>A0ABS2DDH5</accession>
<sequence length="170" mass="18627">MGILSGNPQNEPMHFGEVHGVWSYLAGTKAMTAGYQVYLNHSGDKDLRKIIEDMIDTMKDETEQLEVILKANGIALPPAPPERSEANLEEIPPGARINDPEVSAAISADIAAGLIMCSQQMAQSVREDIATMFGQFHTVKAQYGLKVLRLNKEKGWLVPPPLHVKVPELV</sequence>
<name>A0ABS2DDH5_9BACI</name>
<dbReference type="Pfam" id="PF11553">
    <property type="entry name" value="DUF3231"/>
    <property type="match status" value="1"/>
</dbReference>
<proteinExistence type="predicted"/>